<dbReference type="InterPro" id="IPR007711">
    <property type="entry name" value="HigB-1"/>
</dbReference>
<sequence>MIKLFYTSQFIKSLKKLPENITLLFEDKQAFIIINPFNPLLKTHKLKGKLKEYYSFSVNSEYRVIFKVINKFKILFFDIGTHEIYKS</sequence>
<dbReference type="SUPFAM" id="SSF143011">
    <property type="entry name" value="RelE-like"/>
    <property type="match status" value="1"/>
</dbReference>
<proteinExistence type="predicted"/>
<evidence type="ECO:0000313" key="2">
    <source>
        <dbReference type="EMBL" id="KKP37162.1"/>
    </source>
</evidence>
<dbReference type="NCBIfam" id="TIGR02385">
    <property type="entry name" value="RelE_StbE"/>
    <property type="match status" value="1"/>
</dbReference>
<gene>
    <name evidence="2" type="ORF">UR23_C0006G0009</name>
</gene>
<reference evidence="2 3" key="1">
    <citation type="journal article" date="2015" name="Nature">
        <title>rRNA introns, odd ribosomes, and small enigmatic genomes across a large radiation of phyla.</title>
        <authorList>
            <person name="Brown C.T."/>
            <person name="Hug L.A."/>
            <person name="Thomas B.C."/>
            <person name="Sharon I."/>
            <person name="Castelle C.J."/>
            <person name="Singh A."/>
            <person name="Wilkins M.J."/>
            <person name="Williams K.H."/>
            <person name="Banfield J.F."/>
        </authorList>
    </citation>
    <scope>NUCLEOTIDE SEQUENCE [LARGE SCALE GENOMIC DNA]</scope>
</reference>
<evidence type="ECO:0000256" key="1">
    <source>
        <dbReference type="ARBA" id="ARBA00022649"/>
    </source>
</evidence>
<dbReference type="AlphaFoldDB" id="A0A0G0C1P5"/>
<dbReference type="Gene3D" id="3.30.2310.20">
    <property type="entry name" value="RelE-like"/>
    <property type="match status" value="1"/>
</dbReference>
<keyword evidence="1" id="KW-1277">Toxin-antitoxin system</keyword>
<dbReference type="InterPro" id="IPR035093">
    <property type="entry name" value="RelE/ParE_toxin_dom_sf"/>
</dbReference>
<dbReference type="Pfam" id="PF05015">
    <property type="entry name" value="HigB-like_toxin"/>
    <property type="match status" value="1"/>
</dbReference>
<evidence type="ECO:0000313" key="3">
    <source>
        <dbReference type="Proteomes" id="UP000034349"/>
    </source>
</evidence>
<dbReference type="Proteomes" id="UP000034349">
    <property type="component" value="Unassembled WGS sequence"/>
</dbReference>
<dbReference type="PATRIC" id="fig|1618475.3.peg.109"/>
<name>A0A0G0C1P5_9BACT</name>
<accession>A0A0G0C1P5</accession>
<dbReference type="InterPro" id="IPR007712">
    <property type="entry name" value="RelE/ParE_toxin"/>
</dbReference>
<protein>
    <submittedName>
        <fullName evidence="2">Plasmid stabilization system</fullName>
    </submittedName>
</protein>
<organism evidence="2 3">
    <name type="scientific">Candidatus Roizmanbacteria bacterium GW2011_GWA2_32_13</name>
    <dbReference type="NCBI Taxonomy" id="1618475"/>
    <lineage>
        <taxon>Bacteria</taxon>
        <taxon>Candidatus Roizmaniibacteriota</taxon>
    </lineage>
</organism>
<dbReference type="EMBL" id="LBOK01000006">
    <property type="protein sequence ID" value="KKP37162.1"/>
    <property type="molecule type" value="Genomic_DNA"/>
</dbReference>
<comment type="caution">
    <text evidence="2">The sequence shown here is derived from an EMBL/GenBank/DDBJ whole genome shotgun (WGS) entry which is preliminary data.</text>
</comment>